<dbReference type="GO" id="GO:0005829">
    <property type="term" value="C:cytosol"/>
    <property type="evidence" value="ECO:0007669"/>
    <property type="project" value="TreeGrafter"/>
</dbReference>
<dbReference type="OrthoDB" id="9793014at2"/>
<organism evidence="1 2">
    <name type="scientific">Mobilicoccus pelagius NBRC 104925</name>
    <dbReference type="NCBI Taxonomy" id="1089455"/>
    <lineage>
        <taxon>Bacteria</taxon>
        <taxon>Bacillati</taxon>
        <taxon>Actinomycetota</taxon>
        <taxon>Actinomycetes</taxon>
        <taxon>Micrococcales</taxon>
        <taxon>Dermatophilaceae</taxon>
        <taxon>Mobilicoccus</taxon>
    </lineage>
</organism>
<dbReference type="AlphaFoldDB" id="H5UR53"/>
<dbReference type="Proteomes" id="UP000004367">
    <property type="component" value="Unassembled WGS sequence"/>
</dbReference>
<dbReference type="PANTHER" id="PTHR43434">
    <property type="entry name" value="PHOSPHOGLYCOLATE PHOSPHATASE"/>
    <property type="match status" value="1"/>
</dbReference>
<dbReference type="RefSeq" id="WP_009482109.1">
    <property type="nucleotide sequence ID" value="NZ_BAFE01000047.1"/>
</dbReference>
<dbReference type="InterPro" id="IPR036412">
    <property type="entry name" value="HAD-like_sf"/>
</dbReference>
<dbReference type="GO" id="GO:0008967">
    <property type="term" value="F:phosphoglycolate phosphatase activity"/>
    <property type="evidence" value="ECO:0007669"/>
    <property type="project" value="TreeGrafter"/>
</dbReference>
<dbReference type="CDD" id="cd07505">
    <property type="entry name" value="HAD_BPGM-like"/>
    <property type="match status" value="1"/>
</dbReference>
<keyword evidence="2" id="KW-1185">Reference proteome</keyword>
<name>H5UR53_9MICO</name>
<dbReference type="SFLD" id="SFLDG01129">
    <property type="entry name" value="C1.5:_HAD__Beta-PGM__Phosphata"/>
    <property type="match status" value="1"/>
</dbReference>
<dbReference type="InterPro" id="IPR041492">
    <property type="entry name" value="HAD_2"/>
</dbReference>
<dbReference type="EMBL" id="BAFE01000047">
    <property type="protein sequence ID" value="GAB48211.1"/>
    <property type="molecule type" value="Genomic_DNA"/>
</dbReference>
<dbReference type="GO" id="GO:0006281">
    <property type="term" value="P:DNA repair"/>
    <property type="evidence" value="ECO:0007669"/>
    <property type="project" value="TreeGrafter"/>
</dbReference>
<reference evidence="1 2" key="1">
    <citation type="submission" date="2012-02" db="EMBL/GenBank/DDBJ databases">
        <title>Whole genome shotgun sequence of Mobilicoccus pelagius NBRC 104925.</title>
        <authorList>
            <person name="Yoshida Y."/>
            <person name="Hosoyama A."/>
            <person name="Tsuchikane K."/>
            <person name="Katsumata H."/>
            <person name="Yamazaki S."/>
            <person name="Fujita N."/>
        </authorList>
    </citation>
    <scope>NUCLEOTIDE SEQUENCE [LARGE SCALE GENOMIC DNA]</scope>
    <source>
        <strain evidence="1 2">NBRC 104925</strain>
    </source>
</reference>
<gene>
    <name evidence="1" type="ORF">MOPEL_067_00600</name>
</gene>
<evidence type="ECO:0000313" key="2">
    <source>
        <dbReference type="Proteomes" id="UP000004367"/>
    </source>
</evidence>
<accession>H5UR53</accession>
<protein>
    <submittedName>
        <fullName evidence="1">Putative hydrolase</fullName>
    </submittedName>
</protein>
<comment type="caution">
    <text evidence="1">The sequence shown here is derived from an EMBL/GenBank/DDBJ whole genome shotgun (WGS) entry which is preliminary data.</text>
</comment>
<dbReference type="eggNOG" id="COG0546">
    <property type="taxonomic scope" value="Bacteria"/>
</dbReference>
<dbReference type="Gene3D" id="1.10.150.240">
    <property type="entry name" value="Putative phosphatase, domain 2"/>
    <property type="match status" value="1"/>
</dbReference>
<dbReference type="STRING" id="1089455.MOPEL_067_00600"/>
<dbReference type="SUPFAM" id="SSF56784">
    <property type="entry name" value="HAD-like"/>
    <property type="match status" value="1"/>
</dbReference>
<dbReference type="Pfam" id="PF13419">
    <property type="entry name" value="HAD_2"/>
    <property type="match status" value="1"/>
</dbReference>
<dbReference type="InterPro" id="IPR050155">
    <property type="entry name" value="HAD-like_hydrolase_sf"/>
</dbReference>
<proteinExistence type="predicted"/>
<dbReference type="Gene3D" id="3.40.50.1000">
    <property type="entry name" value="HAD superfamily/HAD-like"/>
    <property type="match status" value="1"/>
</dbReference>
<sequence length="220" mass="22966">MSRPGVIVDLDGTMLDTNYLHVVAWARALRKHGYDGVEMTTIHAAIGIASDGLVEYVTGGTDDAVGETHGNEYETFQDDVRAFPRAADLLRECDGRGLAVVIATSGRKSDLDWMLPAIGVDESVLAAAATSGDVEEAKPAPDLMEVAMKAGDLDPERTVALGDTVWDVQAATKAGIPCVAVLGGGVGEAALRDAGAAEVWKNPADLLEHLDDSLLGRIGG</sequence>
<keyword evidence="1" id="KW-0378">Hydrolase</keyword>
<dbReference type="SFLD" id="SFLDS00003">
    <property type="entry name" value="Haloacid_Dehalogenase"/>
    <property type="match status" value="1"/>
</dbReference>
<dbReference type="PANTHER" id="PTHR43434:SF16">
    <property type="entry name" value="BLL8046 PROTEIN"/>
    <property type="match status" value="1"/>
</dbReference>
<evidence type="ECO:0000313" key="1">
    <source>
        <dbReference type="EMBL" id="GAB48211.1"/>
    </source>
</evidence>
<dbReference type="InterPro" id="IPR023214">
    <property type="entry name" value="HAD_sf"/>
</dbReference>
<dbReference type="InterPro" id="IPR023198">
    <property type="entry name" value="PGP-like_dom2"/>
</dbReference>